<evidence type="ECO:0000259" key="10">
    <source>
        <dbReference type="Pfam" id="PF20985"/>
    </source>
</evidence>
<dbReference type="GO" id="GO:0006624">
    <property type="term" value="P:vacuolar protein processing"/>
    <property type="evidence" value="ECO:0007669"/>
    <property type="project" value="TreeGrafter"/>
</dbReference>
<dbReference type="Gene3D" id="1.10.132.130">
    <property type="match status" value="1"/>
</dbReference>
<feature type="domain" description="Legumain prodomain" evidence="10">
    <location>
        <begin position="383"/>
        <end position="435"/>
    </location>
</feature>
<comment type="similarity">
    <text evidence="2">Belongs to the peptidase C13 family.</text>
</comment>
<feature type="active site" description="Nucleophile" evidence="8">
    <location>
        <position position="198"/>
    </location>
</feature>
<dbReference type="AlphaFoldDB" id="A0A0K8SUC8"/>
<reference evidence="11" key="1">
    <citation type="submission" date="2014-09" db="EMBL/GenBank/DDBJ databases">
        <authorList>
            <person name="Magalhaes I.L.F."/>
            <person name="Oliveira U."/>
            <person name="Santos F.R."/>
            <person name="Vidigal T.H.D.A."/>
            <person name="Brescovit A.D."/>
            <person name="Santos A.J."/>
        </authorList>
    </citation>
    <scope>NUCLEOTIDE SEQUENCE</scope>
</reference>
<dbReference type="FunFam" id="3.40.50.1460:FF:000006">
    <property type="entry name" value="Legumain"/>
    <property type="match status" value="1"/>
</dbReference>
<dbReference type="EC" id="3.4.22.34" evidence="3"/>
<dbReference type="InterPro" id="IPR046427">
    <property type="entry name" value="Legumain_prodom_sf"/>
</dbReference>
<proteinExistence type="inferred from homology"/>
<dbReference type="PANTHER" id="PTHR12000:SF42">
    <property type="entry name" value="LEGUMAIN"/>
    <property type="match status" value="1"/>
</dbReference>
<dbReference type="InterPro" id="IPR048501">
    <property type="entry name" value="Legum_prodom"/>
</dbReference>
<feature type="active site" evidence="8">
    <location>
        <position position="156"/>
    </location>
</feature>
<protein>
    <recommendedName>
        <fullName evidence="3">legumain</fullName>
        <ecNumber evidence="3">3.4.22.34</ecNumber>
    </recommendedName>
</protein>
<organism evidence="11">
    <name type="scientific">Lygus hesperus</name>
    <name type="common">Western plant bug</name>
    <dbReference type="NCBI Taxonomy" id="30085"/>
    <lineage>
        <taxon>Eukaryota</taxon>
        <taxon>Metazoa</taxon>
        <taxon>Ecdysozoa</taxon>
        <taxon>Arthropoda</taxon>
        <taxon>Hexapoda</taxon>
        <taxon>Insecta</taxon>
        <taxon>Pterygota</taxon>
        <taxon>Neoptera</taxon>
        <taxon>Paraneoptera</taxon>
        <taxon>Hemiptera</taxon>
        <taxon>Heteroptera</taxon>
        <taxon>Panheteroptera</taxon>
        <taxon>Cimicomorpha</taxon>
        <taxon>Miridae</taxon>
        <taxon>Mirini</taxon>
        <taxon>Lygus</taxon>
    </lineage>
</organism>
<evidence type="ECO:0000256" key="3">
    <source>
        <dbReference type="ARBA" id="ARBA00012628"/>
    </source>
</evidence>
<dbReference type="PIRSF" id="PIRSF019663">
    <property type="entry name" value="Legumain"/>
    <property type="match status" value="1"/>
</dbReference>
<name>A0A0K8SUC8_LYGHE</name>
<dbReference type="Pfam" id="PF20985">
    <property type="entry name" value="Legum_prodom"/>
    <property type="match status" value="1"/>
</dbReference>
<keyword evidence="4" id="KW-0645">Protease</keyword>
<keyword evidence="5 9" id="KW-0732">Signal</keyword>
<evidence type="ECO:0000256" key="4">
    <source>
        <dbReference type="ARBA" id="ARBA00022670"/>
    </source>
</evidence>
<dbReference type="GO" id="GO:0005773">
    <property type="term" value="C:vacuole"/>
    <property type="evidence" value="ECO:0007669"/>
    <property type="project" value="GOC"/>
</dbReference>
<evidence type="ECO:0000256" key="5">
    <source>
        <dbReference type="ARBA" id="ARBA00022729"/>
    </source>
</evidence>
<dbReference type="EMBL" id="GBRD01009339">
    <property type="protein sequence ID" value="JAG56485.1"/>
    <property type="molecule type" value="Transcribed_RNA"/>
</dbReference>
<dbReference type="Pfam" id="PF01650">
    <property type="entry name" value="Peptidase_C13"/>
    <property type="match status" value="1"/>
</dbReference>
<feature type="non-terminal residue" evidence="11">
    <location>
        <position position="1"/>
    </location>
</feature>
<dbReference type="PRINTS" id="PR00776">
    <property type="entry name" value="HEMOGLOBNASE"/>
</dbReference>
<dbReference type="GO" id="GO:0051603">
    <property type="term" value="P:proteolysis involved in protein catabolic process"/>
    <property type="evidence" value="ECO:0007669"/>
    <property type="project" value="TreeGrafter"/>
</dbReference>
<keyword evidence="6" id="KW-0378">Hydrolase</keyword>
<evidence type="ECO:0000256" key="6">
    <source>
        <dbReference type="ARBA" id="ARBA00022801"/>
    </source>
</evidence>
<dbReference type="PANTHER" id="PTHR12000">
    <property type="entry name" value="HEMOGLOBINASE FAMILY MEMBER"/>
    <property type="match status" value="1"/>
</dbReference>
<feature type="chain" id="PRO_5005519629" description="legumain" evidence="9">
    <location>
        <begin position="28"/>
        <end position="447"/>
    </location>
</feature>
<evidence type="ECO:0000313" key="11">
    <source>
        <dbReference type="EMBL" id="JAG56485.1"/>
    </source>
</evidence>
<keyword evidence="7" id="KW-0788">Thiol protease</keyword>
<accession>A0A0K8SUC8</accession>
<feature type="signal peptide" evidence="9">
    <location>
        <begin position="1"/>
        <end position="27"/>
    </location>
</feature>
<dbReference type="InterPro" id="IPR001096">
    <property type="entry name" value="Peptidase_C13"/>
</dbReference>
<evidence type="ECO:0000256" key="2">
    <source>
        <dbReference type="ARBA" id="ARBA00009941"/>
    </source>
</evidence>
<dbReference type="CDD" id="cd21115">
    <property type="entry name" value="legumain_C"/>
    <property type="match status" value="1"/>
</dbReference>
<comment type="catalytic activity">
    <reaction evidence="1">
        <text>Hydrolysis of proteins and small molecule substrates at -Asn-|-Xaa- bonds.</text>
        <dbReference type="EC" id="3.4.22.34"/>
    </reaction>
</comment>
<evidence type="ECO:0000256" key="1">
    <source>
        <dbReference type="ARBA" id="ARBA00000810"/>
    </source>
</evidence>
<evidence type="ECO:0000256" key="7">
    <source>
        <dbReference type="ARBA" id="ARBA00022807"/>
    </source>
</evidence>
<sequence>EEMLWSCTFWIWGTSVILVEILGSSSGTPDTPLEENAWALLVAGSKGLKNYRHQADICHSYHVMIAEGIPAHRIIVMMYDDIVNHPENPTPGKLINKPNGTDVYAGVKIDYRGKDVNPKNFLNILKGNRTELKGIGSGRVIESDENTNIFVYFADHGGALTLNFPDASLYADDLQHTLDEMFYTTNRYNKVIMYIEACFSGSMFEGILEEYTRVFVMTAAARDESSYLAYCNLPQYHNICLGDAFSVSWLERMDKEGKGTFDQFFHQYQGLRIEVRESHVQIYGDFSIGPNAMTPNNKELISAPEYLTTSVSARDVELFHRQHKVSAARDMETKLAAQKDYDNLVEGRKIADELMEAIVTTAVAGAPHLRNALNGPILPANLSIFPCYKKLINHFQRHCFGHEHYYLLNHHHKLANICIMNIDTSSLLDAIPSLCAPYMVRVKTIVS</sequence>
<dbReference type="Gene3D" id="3.40.50.1460">
    <property type="match status" value="1"/>
</dbReference>
<dbReference type="GO" id="GO:0004197">
    <property type="term" value="F:cysteine-type endopeptidase activity"/>
    <property type="evidence" value="ECO:0007669"/>
    <property type="project" value="UniProtKB-EC"/>
</dbReference>
<evidence type="ECO:0000256" key="8">
    <source>
        <dbReference type="PIRSR" id="PIRSR019663-1"/>
    </source>
</evidence>
<evidence type="ECO:0000256" key="9">
    <source>
        <dbReference type="SAM" id="SignalP"/>
    </source>
</evidence>